<dbReference type="PROSITE" id="PS50118">
    <property type="entry name" value="HMG_BOX_2"/>
    <property type="match status" value="1"/>
</dbReference>
<reference evidence="6 7" key="1">
    <citation type="submission" date="2018-08" db="EMBL/GenBank/DDBJ databases">
        <title>Draft genome of the lignicolous fungus Coniochaeta pulveracea.</title>
        <authorList>
            <person name="Borstlap C.J."/>
            <person name="De Witt R.N."/>
            <person name="Botha A."/>
            <person name="Volschenk H."/>
        </authorList>
    </citation>
    <scope>NUCLEOTIDE SEQUENCE [LARGE SCALE GENOMIC DNA]</scope>
    <source>
        <strain evidence="6 7">CAB683</strain>
    </source>
</reference>
<feature type="compositionally biased region" description="Acidic residues" evidence="4">
    <location>
        <begin position="316"/>
        <end position="329"/>
    </location>
</feature>
<keyword evidence="2 3" id="KW-0539">Nucleus</keyword>
<dbReference type="SMART" id="SM00398">
    <property type="entry name" value="HMG"/>
    <property type="match status" value="1"/>
</dbReference>
<feature type="compositionally biased region" description="Polar residues" evidence="4">
    <location>
        <begin position="29"/>
        <end position="38"/>
    </location>
</feature>
<feature type="compositionally biased region" description="Basic residues" evidence="4">
    <location>
        <begin position="166"/>
        <end position="178"/>
    </location>
</feature>
<feature type="region of interest" description="Disordered" evidence="4">
    <location>
        <begin position="284"/>
        <end position="399"/>
    </location>
</feature>
<dbReference type="PANTHER" id="PTHR45789:SF2">
    <property type="entry name" value="FI18025P1"/>
    <property type="match status" value="1"/>
</dbReference>
<sequence>MTEQHHYRLTRSLSKAKDMVKTIPPSPAPSNSELSINGMSRPLDGSFNSGGYYPHDQQQHISMQAIHPGSQPQSRFGTPGPPQQQQQQQLYYNRSHLMPHQQPYGASQYPPPQQYPNYSPITSYDEYSSQPYSTPATSPPTPNRGIVTRSGRATTTQPAAKTTPTPKRKKAERTKAVKKSPTLDGPMSIITKNSSIEVVDIEAYVNRSAEVRRKEVETGKIPGKIKRPMNAFMLYRKAYQNRAKEWCSQHNHQVVSQVCGDSWPLEPEPVRAQFNEWAKLERDNHQKAHPGYKFTPSKPQKLRVATPSNSKRGRYDDEESVLSDPDDPEWMGGRGGKRVKRDHGRYDTSEMYPSQGMYDNYVPHGIPDHNRSAFHATNPGKPLPQPYEPVGGMSNSHYYQTMQSRGPYRQMDDAIYRKTLSPGNALQPYGNQYPQYESPTAYLSQNQQYTETHHGQGAGQSTYSARQASFSRSLDPNLMGTGGDEGLLGLGQFPHQVDPAHGHWQEANHASYPPQPPQYYQENSPLPFESYGNVVGDDVSPLTNLFNREQEKLFKSDATGWQIIESGAAADESWQDAETIEPSALGQTGVPGQPQAGSSS</sequence>
<feature type="region of interest" description="Disordered" evidence="4">
    <location>
        <begin position="100"/>
        <end position="188"/>
    </location>
</feature>
<evidence type="ECO:0000313" key="7">
    <source>
        <dbReference type="Proteomes" id="UP000275385"/>
    </source>
</evidence>
<dbReference type="GO" id="GO:0000978">
    <property type="term" value="F:RNA polymerase II cis-regulatory region sequence-specific DNA binding"/>
    <property type="evidence" value="ECO:0007669"/>
    <property type="project" value="TreeGrafter"/>
</dbReference>
<dbReference type="Pfam" id="PF00505">
    <property type="entry name" value="HMG_box"/>
    <property type="match status" value="1"/>
</dbReference>
<evidence type="ECO:0000313" key="6">
    <source>
        <dbReference type="EMBL" id="RKU42810.1"/>
    </source>
</evidence>
<feature type="region of interest" description="Disordered" evidence="4">
    <location>
        <begin position="1"/>
        <end position="88"/>
    </location>
</feature>
<dbReference type="GO" id="GO:0000981">
    <property type="term" value="F:DNA-binding transcription factor activity, RNA polymerase II-specific"/>
    <property type="evidence" value="ECO:0007669"/>
    <property type="project" value="TreeGrafter"/>
</dbReference>
<evidence type="ECO:0000256" key="3">
    <source>
        <dbReference type="PROSITE-ProRule" id="PRU00267"/>
    </source>
</evidence>
<feature type="domain" description="HMG box" evidence="5">
    <location>
        <begin position="225"/>
        <end position="293"/>
    </location>
</feature>
<evidence type="ECO:0000256" key="2">
    <source>
        <dbReference type="ARBA" id="ARBA00023242"/>
    </source>
</evidence>
<feature type="region of interest" description="Disordered" evidence="4">
    <location>
        <begin position="566"/>
        <end position="600"/>
    </location>
</feature>
<keyword evidence="7" id="KW-1185">Reference proteome</keyword>
<accession>A0A420Y4X8</accession>
<dbReference type="OrthoDB" id="2307332at2759"/>
<dbReference type="GO" id="GO:0005634">
    <property type="term" value="C:nucleus"/>
    <property type="evidence" value="ECO:0007669"/>
    <property type="project" value="UniProtKB-UniRule"/>
</dbReference>
<evidence type="ECO:0000256" key="4">
    <source>
        <dbReference type="SAM" id="MobiDB-lite"/>
    </source>
</evidence>
<name>A0A420Y4X8_9PEZI</name>
<dbReference type="Gene3D" id="1.10.30.10">
    <property type="entry name" value="High mobility group box domain"/>
    <property type="match status" value="1"/>
</dbReference>
<keyword evidence="1 3" id="KW-0238">DNA-binding</keyword>
<comment type="caution">
    <text evidence="6">The sequence shown here is derived from an EMBL/GenBank/DDBJ whole genome shotgun (WGS) entry which is preliminary data.</text>
</comment>
<dbReference type="InterPro" id="IPR051356">
    <property type="entry name" value="SOX/SOX-like_TF"/>
</dbReference>
<evidence type="ECO:0000259" key="5">
    <source>
        <dbReference type="PROSITE" id="PS50118"/>
    </source>
</evidence>
<dbReference type="InterPro" id="IPR009071">
    <property type="entry name" value="HMG_box_dom"/>
</dbReference>
<dbReference type="STRING" id="177199.A0A420Y4X8"/>
<dbReference type="AlphaFoldDB" id="A0A420Y4X8"/>
<feature type="compositionally biased region" description="Low complexity" evidence="4">
    <location>
        <begin position="152"/>
        <end position="165"/>
    </location>
</feature>
<dbReference type="CDD" id="cd01389">
    <property type="entry name" value="HMG-box_ROX1-like"/>
    <property type="match status" value="1"/>
</dbReference>
<proteinExistence type="predicted"/>
<dbReference type="InterPro" id="IPR036910">
    <property type="entry name" value="HMG_box_dom_sf"/>
</dbReference>
<dbReference type="SUPFAM" id="SSF47095">
    <property type="entry name" value="HMG-box"/>
    <property type="match status" value="1"/>
</dbReference>
<gene>
    <name evidence="6" type="ORF">DL546_005266</name>
</gene>
<dbReference type="PANTHER" id="PTHR45789">
    <property type="entry name" value="FI18025P1"/>
    <property type="match status" value="1"/>
</dbReference>
<dbReference type="Proteomes" id="UP000275385">
    <property type="component" value="Unassembled WGS sequence"/>
</dbReference>
<feature type="DNA-binding region" description="HMG box" evidence="3">
    <location>
        <begin position="225"/>
        <end position="293"/>
    </location>
</feature>
<evidence type="ECO:0000256" key="1">
    <source>
        <dbReference type="ARBA" id="ARBA00023125"/>
    </source>
</evidence>
<protein>
    <recommendedName>
        <fullName evidence="5">HMG box domain-containing protein</fullName>
    </recommendedName>
</protein>
<organism evidence="6 7">
    <name type="scientific">Coniochaeta pulveracea</name>
    <dbReference type="NCBI Taxonomy" id="177199"/>
    <lineage>
        <taxon>Eukaryota</taxon>
        <taxon>Fungi</taxon>
        <taxon>Dikarya</taxon>
        <taxon>Ascomycota</taxon>
        <taxon>Pezizomycotina</taxon>
        <taxon>Sordariomycetes</taxon>
        <taxon>Sordariomycetidae</taxon>
        <taxon>Coniochaetales</taxon>
        <taxon>Coniochaetaceae</taxon>
        <taxon>Coniochaeta</taxon>
    </lineage>
</organism>
<dbReference type="EMBL" id="QVQW01000051">
    <property type="protein sequence ID" value="RKU42810.1"/>
    <property type="molecule type" value="Genomic_DNA"/>
</dbReference>